<accession>A0A0R2PX19</accession>
<keyword evidence="8" id="KW-0949">S-adenosyl-L-methionine</keyword>
<keyword evidence="7 10" id="KW-0808">Transferase</keyword>
<dbReference type="NCBIfam" id="TIGR00080">
    <property type="entry name" value="pimt"/>
    <property type="match status" value="1"/>
</dbReference>
<dbReference type="GO" id="GO:0004719">
    <property type="term" value="F:protein-L-isoaspartate (D-aspartate) O-methyltransferase activity"/>
    <property type="evidence" value="ECO:0007669"/>
    <property type="project" value="UniProtKB-UniRule"/>
</dbReference>
<dbReference type="Proteomes" id="UP000050874">
    <property type="component" value="Unassembled WGS sequence"/>
</dbReference>
<evidence type="ECO:0000256" key="7">
    <source>
        <dbReference type="ARBA" id="ARBA00022679"/>
    </source>
</evidence>
<evidence type="ECO:0000313" key="11">
    <source>
        <dbReference type="Proteomes" id="UP000050874"/>
    </source>
</evidence>
<comment type="similarity">
    <text evidence="2">Belongs to the methyltransferase superfamily. L-isoaspartyl/D-aspartyl protein methyltransferase family.</text>
</comment>
<keyword evidence="5" id="KW-0963">Cytoplasm</keyword>
<evidence type="ECO:0000256" key="4">
    <source>
        <dbReference type="ARBA" id="ARBA00013346"/>
    </source>
</evidence>
<evidence type="ECO:0000256" key="1">
    <source>
        <dbReference type="ARBA" id="ARBA00004496"/>
    </source>
</evidence>
<evidence type="ECO:0000256" key="5">
    <source>
        <dbReference type="ARBA" id="ARBA00022490"/>
    </source>
</evidence>
<evidence type="ECO:0000256" key="8">
    <source>
        <dbReference type="ARBA" id="ARBA00022691"/>
    </source>
</evidence>
<dbReference type="GO" id="GO:0030091">
    <property type="term" value="P:protein repair"/>
    <property type="evidence" value="ECO:0007669"/>
    <property type="project" value="UniProtKB-UniRule"/>
</dbReference>
<dbReference type="FunFam" id="3.40.50.150:FF:000010">
    <property type="entry name" value="Protein-L-isoaspartate O-methyltransferase"/>
    <property type="match status" value="1"/>
</dbReference>
<evidence type="ECO:0000256" key="2">
    <source>
        <dbReference type="ARBA" id="ARBA00005369"/>
    </source>
</evidence>
<dbReference type="AlphaFoldDB" id="A0A0R2PX19"/>
<evidence type="ECO:0000256" key="9">
    <source>
        <dbReference type="NCBIfam" id="TIGR00080"/>
    </source>
</evidence>
<dbReference type="PANTHER" id="PTHR11579:SF0">
    <property type="entry name" value="PROTEIN-L-ISOASPARTATE(D-ASPARTATE) O-METHYLTRANSFERASE"/>
    <property type="match status" value="1"/>
</dbReference>
<dbReference type="InterPro" id="IPR000682">
    <property type="entry name" value="PCMT"/>
</dbReference>
<dbReference type="PANTHER" id="PTHR11579">
    <property type="entry name" value="PROTEIN-L-ISOASPARTATE O-METHYLTRANSFERASE"/>
    <property type="match status" value="1"/>
</dbReference>
<comment type="caution">
    <text evidence="10">The sequence shown here is derived from an EMBL/GenBank/DDBJ whole genome shotgun (WGS) entry which is preliminary data.</text>
</comment>
<dbReference type="EMBL" id="LIAV01000001">
    <property type="protein sequence ID" value="KRO41435.1"/>
    <property type="molecule type" value="Genomic_DNA"/>
</dbReference>
<evidence type="ECO:0000256" key="6">
    <source>
        <dbReference type="ARBA" id="ARBA00022603"/>
    </source>
</evidence>
<proteinExistence type="inferred from homology"/>
<dbReference type="NCBIfam" id="NF001453">
    <property type="entry name" value="PRK00312.1"/>
    <property type="match status" value="1"/>
</dbReference>
<sequence>MHNSGFTSARAKEQMIQLLLEMGIKDFRVLDAMSQVPRHIFLDEALWSRAYENRALTIGYKQTISQPYIVAKMTEYLISHTAKRGRVLNNVLEIGSGCGYQSAVLSYFANEIFAVERIKPLVIKSRENLRELKIRNVMVKHADGFEGWGESIKFDGIICAAAPRQYPEELTELLEIDGKLVIPVGLEGQQKLYVVTKKTETEHEEMIYEDVAFVPMLPGTSIGSI</sequence>
<dbReference type="GO" id="GO:0032259">
    <property type="term" value="P:methylation"/>
    <property type="evidence" value="ECO:0007669"/>
    <property type="project" value="UniProtKB-KW"/>
</dbReference>
<evidence type="ECO:0000256" key="3">
    <source>
        <dbReference type="ARBA" id="ARBA00011890"/>
    </source>
</evidence>
<keyword evidence="6 10" id="KW-0489">Methyltransferase</keyword>
<organism evidence="10 11">
    <name type="scientific">SAR86 cluster bacterium BACL1 MAG-120920-bin57</name>
    <dbReference type="NCBI Taxonomy" id="1655571"/>
    <lineage>
        <taxon>Bacteria</taxon>
        <taxon>Pseudomonadati</taxon>
        <taxon>Pseudomonadota</taxon>
        <taxon>Gammaproteobacteria</taxon>
        <taxon>SAR86 cluster</taxon>
    </lineage>
</organism>
<evidence type="ECO:0000313" key="10">
    <source>
        <dbReference type="EMBL" id="KRO41435.1"/>
    </source>
</evidence>
<gene>
    <name evidence="10" type="primary">pcm</name>
    <name evidence="10" type="ORF">ABR63_03160</name>
</gene>
<dbReference type="GO" id="GO:0005737">
    <property type="term" value="C:cytoplasm"/>
    <property type="evidence" value="ECO:0007669"/>
    <property type="project" value="UniProtKB-SubCell"/>
</dbReference>
<dbReference type="Gene3D" id="3.40.50.150">
    <property type="entry name" value="Vaccinia Virus protein VP39"/>
    <property type="match status" value="1"/>
</dbReference>
<reference evidence="11" key="1">
    <citation type="submission" date="2015-10" db="EMBL/GenBank/DDBJ databases">
        <title>Metagenome-Assembled Genomes uncover a global brackish microbiome.</title>
        <authorList>
            <person name="Hugerth L.W."/>
            <person name="Larsson J."/>
            <person name="Alneberg J."/>
            <person name="Lindh M.V."/>
            <person name="Legrand C."/>
            <person name="Pinhassi J."/>
            <person name="Andersson A."/>
        </authorList>
    </citation>
    <scope>NUCLEOTIDE SEQUENCE [LARGE SCALE GENOMIC DNA]</scope>
</reference>
<dbReference type="CDD" id="cd02440">
    <property type="entry name" value="AdoMet_MTases"/>
    <property type="match status" value="1"/>
</dbReference>
<dbReference type="Pfam" id="PF01135">
    <property type="entry name" value="PCMT"/>
    <property type="match status" value="1"/>
</dbReference>
<dbReference type="SUPFAM" id="SSF53335">
    <property type="entry name" value="S-adenosyl-L-methionine-dependent methyltransferases"/>
    <property type="match status" value="1"/>
</dbReference>
<name>A0A0R2PX19_9GAMM</name>
<dbReference type="InterPro" id="IPR029063">
    <property type="entry name" value="SAM-dependent_MTases_sf"/>
</dbReference>
<comment type="subcellular location">
    <subcellularLocation>
        <location evidence="1">Cytoplasm</location>
    </subcellularLocation>
</comment>
<protein>
    <recommendedName>
        <fullName evidence="4 9">Protein-L-isoaspartate O-methyltransferase</fullName>
        <ecNumber evidence="3 9">2.1.1.77</ecNumber>
    </recommendedName>
</protein>
<dbReference type="EC" id="2.1.1.77" evidence="3 9"/>